<dbReference type="RefSeq" id="WP_146467988.1">
    <property type="nucleotide sequence ID" value="NZ_VOGW01000173.1"/>
</dbReference>
<evidence type="ECO:0000313" key="1">
    <source>
        <dbReference type="EMBL" id="TWV34370.1"/>
    </source>
</evidence>
<sequence>MGETTTTPTATGAGTGGQVAFHLFAASDRQETGAARDVLSRAGVVHADLRPPGANAPGEDVLTGTATAAVLADVVAALRHLFRYGIAVRLAGPTDVVVRSDPRVEQGQMVIRKPRRDVPVQDSEALRSALEGLS</sequence>
<protein>
    <submittedName>
        <fullName evidence="1">Uncharacterized protein</fullName>
    </submittedName>
</protein>
<evidence type="ECO:0000313" key="2">
    <source>
        <dbReference type="Proteomes" id="UP000320481"/>
    </source>
</evidence>
<name>A0A5C6J030_9ACTN</name>
<dbReference type="EMBL" id="VOGW01000173">
    <property type="protein sequence ID" value="TWV34370.1"/>
    <property type="molecule type" value="Genomic_DNA"/>
</dbReference>
<proteinExistence type="predicted"/>
<accession>A0A5C6J030</accession>
<dbReference type="Proteomes" id="UP000320481">
    <property type="component" value="Unassembled WGS sequence"/>
</dbReference>
<dbReference type="AlphaFoldDB" id="A0A5C6J030"/>
<reference evidence="1" key="1">
    <citation type="journal article" date="2019" name="Microbiol. Resour. Announc.">
        <title>Draft Genomic Sequences of Streptomyces misionensis and Streptomyces albidoflavus, bacteria applied for phytopathogen biocontrol.</title>
        <authorList>
            <person name="Pylro V."/>
            <person name="Dias A."/>
            <person name="Andreote F."/>
            <person name="Varani A."/>
            <person name="Andreote C."/>
            <person name="Bernardo E."/>
            <person name="Martins T."/>
        </authorList>
    </citation>
    <scope>NUCLEOTIDE SEQUENCE [LARGE SCALE GENOMIC DNA]</scope>
    <source>
        <strain evidence="1">66</strain>
    </source>
</reference>
<gene>
    <name evidence="1" type="ORF">FRZ03_28555</name>
</gene>
<keyword evidence="2" id="KW-1185">Reference proteome</keyword>
<organism evidence="1 2">
    <name type="scientific">Streptomyces misionensis</name>
    <dbReference type="NCBI Taxonomy" id="67331"/>
    <lineage>
        <taxon>Bacteria</taxon>
        <taxon>Bacillati</taxon>
        <taxon>Actinomycetota</taxon>
        <taxon>Actinomycetes</taxon>
        <taxon>Kitasatosporales</taxon>
        <taxon>Streptomycetaceae</taxon>
        <taxon>Streptomyces</taxon>
    </lineage>
</organism>
<comment type="caution">
    <text evidence="1">The sequence shown here is derived from an EMBL/GenBank/DDBJ whole genome shotgun (WGS) entry which is preliminary data.</text>
</comment>